<proteinExistence type="predicted"/>
<evidence type="ECO:0000256" key="1">
    <source>
        <dbReference type="SAM" id="MobiDB-lite"/>
    </source>
</evidence>
<feature type="compositionally biased region" description="Low complexity" evidence="1">
    <location>
        <begin position="80"/>
        <end position="96"/>
    </location>
</feature>
<name>A0ABS3XSY2_9ACTN</name>
<sequence length="259" mass="27776">MDVAELVLRYVEAVIWPLVTLTVAWYLRAYLREAFARMTRIETPAGAIEFETEARQLRERAEELRQQPSAPREPAPGPWGVPQQPQPGAGPYAAPPVRDRRQTGPRPQGPPPSPAPPSPAPDPRPAPAGDPAPSQPLPPPSQRTAADRGRTAFHEAWETVEVSPTAALVTAWATTAGMLAAVLPPPAPRPGEEAPAAADRALRSRLLLGGAPTGLVAVFDGLHRLRDAAVQDRAPVTPEAARHYITGCERLIEEVVATH</sequence>
<evidence type="ECO:0000313" key="4">
    <source>
        <dbReference type="Proteomes" id="UP000721954"/>
    </source>
</evidence>
<feature type="region of interest" description="Disordered" evidence="1">
    <location>
        <begin position="59"/>
        <end position="149"/>
    </location>
</feature>
<keyword evidence="4" id="KW-1185">Reference proteome</keyword>
<feature type="transmembrane region" description="Helical" evidence="2">
    <location>
        <begin position="13"/>
        <end position="31"/>
    </location>
</feature>
<protein>
    <recommendedName>
        <fullName evidence="5">DUF4129 domain-containing protein</fullName>
    </recommendedName>
</protein>
<keyword evidence="2" id="KW-0812">Transmembrane</keyword>
<evidence type="ECO:0000313" key="3">
    <source>
        <dbReference type="EMBL" id="MBO8198082.1"/>
    </source>
</evidence>
<dbReference type="RefSeq" id="WP_209209849.1">
    <property type="nucleotide sequence ID" value="NZ_JAFFZM010000003.1"/>
</dbReference>
<accession>A0ABS3XSY2</accession>
<reference evidence="3 4" key="1">
    <citation type="submission" date="2021-02" db="EMBL/GenBank/DDBJ databases">
        <title>Streptomyces spirodelae sp. nov., isolated from duckweed.</title>
        <authorList>
            <person name="Saimee Y."/>
            <person name="Duangmal K."/>
        </authorList>
    </citation>
    <scope>NUCLEOTIDE SEQUENCE [LARGE SCALE GENOMIC DNA]</scope>
    <source>
        <strain evidence="3 4">DSM 42105</strain>
    </source>
</reference>
<keyword evidence="2" id="KW-0472">Membrane</keyword>
<keyword evidence="2" id="KW-1133">Transmembrane helix</keyword>
<dbReference type="EMBL" id="JAFFZM010000003">
    <property type="protein sequence ID" value="MBO8198082.1"/>
    <property type="molecule type" value="Genomic_DNA"/>
</dbReference>
<evidence type="ECO:0008006" key="5">
    <source>
        <dbReference type="Google" id="ProtNLM"/>
    </source>
</evidence>
<dbReference type="Proteomes" id="UP000721954">
    <property type="component" value="Unassembled WGS sequence"/>
</dbReference>
<evidence type="ECO:0000256" key="2">
    <source>
        <dbReference type="SAM" id="Phobius"/>
    </source>
</evidence>
<comment type="caution">
    <text evidence="3">The sequence shown here is derived from an EMBL/GenBank/DDBJ whole genome shotgun (WGS) entry which is preliminary data.</text>
</comment>
<organism evidence="3 4">
    <name type="scientific">Streptomyces smyrnaeus</name>
    <dbReference type="NCBI Taxonomy" id="1387713"/>
    <lineage>
        <taxon>Bacteria</taxon>
        <taxon>Bacillati</taxon>
        <taxon>Actinomycetota</taxon>
        <taxon>Actinomycetes</taxon>
        <taxon>Kitasatosporales</taxon>
        <taxon>Streptomycetaceae</taxon>
        <taxon>Streptomyces</taxon>
    </lineage>
</organism>
<dbReference type="GeneID" id="96258381"/>
<gene>
    <name evidence="3" type="ORF">JW613_07160</name>
</gene>
<feature type="compositionally biased region" description="Pro residues" evidence="1">
    <location>
        <begin position="107"/>
        <end position="141"/>
    </location>
</feature>